<gene>
    <name evidence="2" type="primary">C4</name>
</gene>
<accession>Q710E0</accession>
<reference evidence="2" key="1">
    <citation type="submission" date="2001-12" db="EMBL/GenBank/DDBJ databases">
        <title>Molecular analysis of honeysuckle yellow vein mosaic virus.</title>
        <authorList>
            <person name="Briddon R.W."/>
            <person name="Bull S.E."/>
            <person name="Markham P.G."/>
        </authorList>
    </citation>
    <scope>NUCLEOTIDE SEQUENCE</scope>
</reference>
<evidence type="ECO:0000313" key="2">
    <source>
        <dbReference type="EMBL" id="CAD13504.1"/>
    </source>
</evidence>
<proteinExistence type="predicted"/>
<sequence>MSRPIWRKTETSLILECSRSMEDQLEEVASLPPTRMPRQSTQDLSHRHSVY</sequence>
<protein>
    <submittedName>
        <fullName evidence="2">C4 protein</fullName>
    </submittedName>
</protein>
<organism evidence="2">
    <name type="scientific">Honeysuckle yellow vein mosaic virus</name>
    <dbReference type="NCBI Taxonomy" id="180587"/>
    <lineage>
        <taxon>Viruses</taxon>
        <taxon>Monodnaviria</taxon>
        <taxon>Shotokuvirae</taxon>
        <taxon>Cressdnaviricota</taxon>
        <taxon>Repensiviricetes</taxon>
        <taxon>Geplafuvirales</taxon>
        <taxon>Geminiviridae</taxon>
        <taxon>Begomovirus</taxon>
    </lineage>
</organism>
<dbReference type="EMBL" id="AJ421523">
    <property type="protein sequence ID" value="CAD13504.1"/>
    <property type="molecule type" value="Genomic_DNA"/>
</dbReference>
<name>Q710E0_9GEMI</name>
<evidence type="ECO:0000256" key="1">
    <source>
        <dbReference type="SAM" id="MobiDB-lite"/>
    </source>
</evidence>
<feature type="region of interest" description="Disordered" evidence="1">
    <location>
        <begin position="28"/>
        <end position="51"/>
    </location>
</feature>